<evidence type="ECO:0000256" key="4">
    <source>
        <dbReference type="ARBA" id="ARBA00022989"/>
    </source>
</evidence>
<dbReference type="Pfam" id="PF00482">
    <property type="entry name" value="T2SSF"/>
    <property type="match status" value="1"/>
</dbReference>
<comment type="caution">
    <text evidence="8">The sequence shown here is derived from an EMBL/GenBank/DDBJ whole genome shotgun (WGS) entry which is preliminary data.</text>
</comment>
<name>A0A3L7J8G5_9HYPH</name>
<protein>
    <submittedName>
        <fullName evidence="8">Pilus assembly protein</fullName>
    </submittedName>
</protein>
<evidence type="ECO:0000313" key="9">
    <source>
        <dbReference type="Proteomes" id="UP000281094"/>
    </source>
</evidence>
<dbReference type="AlphaFoldDB" id="A0A3L7J8G5"/>
<dbReference type="GO" id="GO:0005886">
    <property type="term" value="C:plasma membrane"/>
    <property type="evidence" value="ECO:0007669"/>
    <property type="project" value="UniProtKB-SubCell"/>
</dbReference>
<gene>
    <name evidence="8" type="ORF">D8780_01190</name>
</gene>
<dbReference type="RefSeq" id="WP_121643996.1">
    <property type="nucleotide sequence ID" value="NZ_RCWN01000001.1"/>
</dbReference>
<evidence type="ECO:0000256" key="5">
    <source>
        <dbReference type="ARBA" id="ARBA00023136"/>
    </source>
</evidence>
<dbReference type="InterPro" id="IPR042094">
    <property type="entry name" value="T2SS_GspF_sf"/>
</dbReference>
<proteinExistence type="predicted"/>
<feature type="transmembrane region" description="Helical" evidence="6">
    <location>
        <begin position="135"/>
        <end position="153"/>
    </location>
</feature>
<keyword evidence="9" id="KW-1185">Reference proteome</keyword>
<accession>A0A3L7J8G5</accession>
<dbReference type="Gene3D" id="1.20.81.30">
    <property type="entry name" value="Type II secretion system (T2SS), domain F"/>
    <property type="match status" value="1"/>
</dbReference>
<evidence type="ECO:0000313" key="8">
    <source>
        <dbReference type="EMBL" id="RLQ87028.1"/>
    </source>
</evidence>
<evidence type="ECO:0000256" key="6">
    <source>
        <dbReference type="SAM" id="Phobius"/>
    </source>
</evidence>
<evidence type="ECO:0000256" key="1">
    <source>
        <dbReference type="ARBA" id="ARBA00004651"/>
    </source>
</evidence>
<feature type="transmembrane region" description="Helical" evidence="6">
    <location>
        <begin position="312"/>
        <end position="331"/>
    </location>
</feature>
<feature type="transmembrane region" description="Helical" evidence="6">
    <location>
        <begin position="6"/>
        <end position="27"/>
    </location>
</feature>
<feature type="transmembrane region" description="Helical" evidence="6">
    <location>
        <begin position="102"/>
        <end position="129"/>
    </location>
</feature>
<dbReference type="PANTHER" id="PTHR35007">
    <property type="entry name" value="INTEGRAL MEMBRANE PROTEIN-RELATED"/>
    <property type="match status" value="1"/>
</dbReference>
<dbReference type="PANTHER" id="PTHR35007:SF1">
    <property type="entry name" value="PILUS ASSEMBLY PROTEIN"/>
    <property type="match status" value="1"/>
</dbReference>
<evidence type="ECO:0000256" key="2">
    <source>
        <dbReference type="ARBA" id="ARBA00022475"/>
    </source>
</evidence>
<sequence>MFGLPLTVLALIALVGVAAGGVAYALLFNRIEEQKKADRRFDHVRRQETDQNVVRASRDRVNDAVRRRKSIQETLNQLEEKNKAKGVAPGKKPPMKLMIKQAGISTSLTTIHVVSVVIGVVLAGLLYLFQLVPLFVLPGVLLAAGLGLPRWYVSWQRNRRINQFLDRFADALEVIARGVRSGLPLPDCIHLIASESPEPVRTEFRRVIERMNVGLSLPEAIGKMPETMPCPEANFFGIVIQIQAQAGGNLSEAIGNLATVLRDRKKMKAKVQALSMEAKASAYIIGSLPIIVAGLIFMISPGYIMPLFTDPTGHIALAIAAVMMAMGIFVMKKMMNFEV</sequence>
<keyword evidence="2" id="KW-1003">Cell membrane</keyword>
<evidence type="ECO:0000259" key="7">
    <source>
        <dbReference type="Pfam" id="PF00482"/>
    </source>
</evidence>
<dbReference type="Proteomes" id="UP000281094">
    <property type="component" value="Unassembled WGS sequence"/>
</dbReference>
<dbReference type="EMBL" id="RCWN01000001">
    <property type="protein sequence ID" value="RLQ87028.1"/>
    <property type="molecule type" value="Genomic_DNA"/>
</dbReference>
<evidence type="ECO:0000256" key="3">
    <source>
        <dbReference type="ARBA" id="ARBA00022692"/>
    </source>
</evidence>
<feature type="domain" description="Type II secretion system protein GspF" evidence="7">
    <location>
        <begin position="172"/>
        <end position="296"/>
    </location>
</feature>
<keyword evidence="3 6" id="KW-0812">Transmembrane</keyword>
<feature type="transmembrane region" description="Helical" evidence="6">
    <location>
        <begin position="280"/>
        <end position="300"/>
    </location>
</feature>
<organism evidence="8 9">
    <name type="scientific">Notoacmeibacter ruber</name>
    <dbReference type="NCBI Taxonomy" id="2670375"/>
    <lineage>
        <taxon>Bacteria</taxon>
        <taxon>Pseudomonadati</taxon>
        <taxon>Pseudomonadota</taxon>
        <taxon>Alphaproteobacteria</taxon>
        <taxon>Hyphomicrobiales</taxon>
        <taxon>Notoacmeibacteraceae</taxon>
        <taxon>Notoacmeibacter</taxon>
    </lineage>
</organism>
<reference evidence="8 9" key="1">
    <citation type="submission" date="2018-10" db="EMBL/GenBank/DDBJ databases">
        <title>Notoacmeibacter sp. M2BS9Y-3-1, whole genome shotgun sequence.</title>
        <authorList>
            <person name="Tuo L."/>
        </authorList>
    </citation>
    <scope>NUCLEOTIDE SEQUENCE [LARGE SCALE GENOMIC DNA]</scope>
    <source>
        <strain evidence="8 9">M2BS9Y-3-1</strain>
    </source>
</reference>
<keyword evidence="5 6" id="KW-0472">Membrane</keyword>
<comment type="subcellular location">
    <subcellularLocation>
        <location evidence="1">Cell membrane</location>
        <topology evidence="1">Multi-pass membrane protein</topology>
    </subcellularLocation>
</comment>
<keyword evidence="4 6" id="KW-1133">Transmembrane helix</keyword>
<dbReference type="InterPro" id="IPR018076">
    <property type="entry name" value="T2SS_GspF_dom"/>
</dbReference>